<dbReference type="Gene3D" id="3.50.50.60">
    <property type="entry name" value="FAD/NAD(P)-binding domain"/>
    <property type="match status" value="1"/>
</dbReference>
<reference evidence="9 10" key="1">
    <citation type="submission" date="2016-10" db="EMBL/GenBank/DDBJ databases">
        <authorList>
            <person name="de Groot N.N."/>
        </authorList>
    </citation>
    <scope>NUCLEOTIDE SEQUENCE [LARGE SCALE GENOMIC DNA]</scope>
    <source>
        <strain evidence="9 10">DSM 19981</strain>
    </source>
</reference>
<gene>
    <name evidence="9" type="ORF">SAMN02745775_103100</name>
</gene>
<evidence type="ECO:0000313" key="9">
    <source>
        <dbReference type="EMBL" id="SFK50711.1"/>
    </source>
</evidence>
<protein>
    <submittedName>
        <fullName evidence="9">Choline dehydrogenase</fullName>
    </submittedName>
</protein>
<evidence type="ECO:0000256" key="2">
    <source>
        <dbReference type="ARBA" id="ARBA00010790"/>
    </source>
</evidence>
<dbReference type="InterPro" id="IPR007867">
    <property type="entry name" value="GMC_OxRtase_C"/>
</dbReference>
<feature type="binding site" evidence="5">
    <location>
        <position position="224"/>
    </location>
    <ligand>
        <name>FAD</name>
        <dbReference type="ChEBI" id="CHEBI:57692"/>
    </ligand>
</feature>
<name>A0A1I4A433_9PROT</name>
<dbReference type="InterPro" id="IPR012132">
    <property type="entry name" value="GMC_OxRdtase"/>
</dbReference>
<dbReference type="InterPro" id="IPR000172">
    <property type="entry name" value="GMC_OxRdtase_N"/>
</dbReference>
<dbReference type="SUPFAM" id="SSF54373">
    <property type="entry name" value="FAD-linked reductases, C-terminal domain"/>
    <property type="match status" value="1"/>
</dbReference>
<evidence type="ECO:0000256" key="6">
    <source>
        <dbReference type="RuleBase" id="RU003968"/>
    </source>
</evidence>
<evidence type="ECO:0000256" key="4">
    <source>
        <dbReference type="ARBA" id="ARBA00022827"/>
    </source>
</evidence>
<evidence type="ECO:0000313" key="10">
    <source>
        <dbReference type="Proteomes" id="UP000199473"/>
    </source>
</evidence>
<dbReference type="PANTHER" id="PTHR11552">
    <property type="entry name" value="GLUCOSE-METHANOL-CHOLINE GMC OXIDOREDUCTASE"/>
    <property type="match status" value="1"/>
</dbReference>
<dbReference type="AlphaFoldDB" id="A0A1I4A433"/>
<proteinExistence type="inferred from homology"/>
<dbReference type="Pfam" id="PF00732">
    <property type="entry name" value="GMC_oxred_N"/>
    <property type="match status" value="1"/>
</dbReference>
<keyword evidence="4 5" id="KW-0274">FAD</keyword>
<dbReference type="GO" id="GO:0050660">
    <property type="term" value="F:flavin adenine dinucleotide binding"/>
    <property type="evidence" value="ECO:0007669"/>
    <property type="project" value="InterPro"/>
</dbReference>
<dbReference type="STRING" id="1123062.SAMN02745775_103100"/>
<keyword evidence="3 6" id="KW-0285">Flavoprotein</keyword>
<evidence type="ECO:0000259" key="8">
    <source>
        <dbReference type="PROSITE" id="PS00624"/>
    </source>
</evidence>
<feature type="domain" description="Glucose-methanol-choline oxidoreductase N-terminal" evidence="7">
    <location>
        <begin position="85"/>
        <end position="108"/>
    </location>
</feature>
<comment type="similarity">
    <text evidence="2 6">Belongs to the GMC oxidoreductase family.</text>
</comment>
<evidence type="ECO:0000256" key="3">
    <source>
        <dbReference type="ARBA" id="ARBA00022630"/>
    </source>
</evidence>
<dbReference type="OrthoDB" id="9785276at2"/>
<organism evidence="9 10">
    <name type="scientific">Falsiroseomonas stagni DSM 19981</name>
    <dbReference type="NCBI Taxonomy" id="1123062"/>
    <lineage>
        <taxon>Bacteria</taxon>
        <taxon>Pseudomonadati</taxon>
        <taxon>Pseudomonadota</taxon>
        <taxon>Alphaproteobacteria</taxon>
        <taxon>Acetobacterales</taxon>
        <taxon>Roseomonadaceae</taxon>
        <taxon>Falsiroseomonas</taxon>
    </lineage>
</organism>
<evidence type="ECO:0000256" key="1">
    <source>
        <dbReference type="ARBA" id="ARBA00001974"/>
    </source>
</evidence>
<feature type="domain" description="Glucose-methanol-choline oxidoreductase N-terminal" evidence="8">
    <location>
        <begin position="259"/>
        <end position="273"/>
    </location>
</feature>
<dbReference type="Proteomes" id="UP000199473">
    <property type="component" value="Unassembled WGS sequence"/>
</dbReference>
<dbReference type="SUPFAM" id="SSF51905">
    <property type="entry name" value="FAD/NAD(P)-binding domain"/>
    <property type="match status" value="1"/>
</dbReference>
<dbReference type="PROSITE" id="PS00624">
    <property type="entry name" value="GMC_OXRED_2"/>
    <property type="match status" value="1"/>
</dbReference>
<accession>A0A1I4A433</accession>
<dbReference type="Gene3D" id="3.30.410.40">
    <property type="match status" value="1"/>
</dbReference>
<dbReference type="PANTHER" id="PTHR11552:SF147">
    <property type="entry name" value="CHOLINE DEHYDROGENASE, MITOCHONDRIAL"/>
    <property type="match status" value="1"/>
</dbReference>
<dbReference type="InterPro" id="IPR036188">
    <property type="entry name" value="FAD/NAD-bd_sf"/>
</dbReference>
<keyword evidence="10" id="KW-1185">Reference proteome</keyword>
<comment type="cofactor">
    <cofactor evidence="1 5">
        <name>FAD</name>
        <dbReference type="ChEBI" id="CHEBI:57692"/>
    </cofactor>
</comment>
<dbReference type="PROSITE" id="PS00623">
    <property type="entry name" value="GMC_OXRED_1"/>
    <property type="match status" value="1"/>
</dbReference>
<dbReference type="GO" id="GO:0016614">
    <property type="term" value="F:oxidoreductase activity, acting on CH-OH group of donors"/>
    <property type="evidence" value="ECO:0007669"/>
    <property type="project" value="InterPro"/>
</dbReference>
<dbReference type="Pfam" id="PF05199">
    <property type="entry name" value="GMC_oxred_C"/>
    <property type="match status" value="1"/>
</dbReference>
<evidence type="ECO:0000259" key="7">
    <source>
        <dbReference type="PROSITE" id="PS00623"/>
    </source>
</evidence>
<dbReference type="EMBL" id="FOSQ01000003">
    <property type="protein sequence ID" value="SFK50711.1"/>
    <property type="molecule type" value="Genomic_DNA"/>
</dbReference>
<dbReference type="PIRSF" id="PIRSF000137">
    <property type="entry name" value="Alcohol_oxidase"/>
    <property type="match status" value="1"/>
</dbReference>
<sequence length="535" mass="56717">MHDVIVVGGGSAGATLAARLSENPARRVLLLEAGRDWRAAEAPAALRSPNIIPFMHHPAHQAAWQWPGLMTRRTAAQEPRFYWRGRALGGSSTVNAQIAIRGVPAAFDAWAEAGCEGWSAASVMPLFDRIEDDAQFGVPGCRQGGPLPVWRMPEDRWGAVDRALRDAALAAGHPWKADLNAPEGEGISCNPINLRDGQRVTTNDGYLEPARGRPNLDIRGDALVDRVLFDGRRARGVRVRFGDGAWEEVAAREVVLCAGAIHSPGLLMRSGIGKAGDLRALGIEVLHDQPSVGAHFMDHPILRASLALKPAHRATGADARHTNCCVTYSSGMGGERDMILIAYNHRGLSEDAGPAPSGGISPAPSGGISPAPNGGIGVALYDALSRGSVRLVSPDPEAQPVVEENMLDHPLDRARMRDGVRRLARLCAMDPVAGIADSITFGETRLGMAEAAALPDAALDALMLAEAGDIQHAAGTCRMTAHEDPRGVVDPDLKVRGVEGLRVADASIMPADCRANLHFTCVMIGEMATRRMAAG</sequence>
<evidence type="ECO:0000256" key="5">
    <source>
        <dbReference type="PIRSR" id="PIRSR000137-2"/>
    </source>
</evidence>